<accession>A0A930RD14</accession>
<name>A0A930RD14_STRIT</name>
<evidence type="ECO:0000313" key="1">
    <source>
        <dbReference type="EMBL" id="MBF1713801.1"/>
    </source>
</evidence>
<dbReference type="Proteomes" id="UP000721045">
    <property type="component" value="Unassembled WGS sequence"/>
</dbReference>
<dbReference type="EMBL" id="JABZYP010000052">
    <property type="protein sequence ID" value="MBF1713801.1"/>
    <property type="molecule type" value="Genomic_DNA"/>
</dbReference>
<gene>
    <name evidence="1" type="ORF">HXO88_08785</name>
</gene>
<reference evidence="1" key="1">
    <citation type="submission" date="2020-04" db="EMBL/GenBank/DDBJ databases">
        <title>Deep metagenomics examines the oral microbiome during advanced dental caries in children, revealing novel taxa and co-occurrences with host molecules.</title>
        <authorList>
            <person name="Baker J.L."/>
            <person name="Morton J.T."/>
            <person name="Dinis M."/>
            <person name="Alvarez R."/>
            <person name="Tran N.C."/>
            <person name="Knight R."/>
            <person name="Edlund A."/>
        </authorList>
    </citation>
    <scope>NUCLEOTIDE SEQUENCE</scope>
    <source>
        <strain evidence="1">JCVI_23_bin.22</strain>
    </source>
</reference>
<comment type="caution">
    <text evidence="1">The sequence shown here is derived from an EMBL/GenBank/DDBJ whole genome shotgun (WGS) entry which is preliminary data.</text>
</comment>
<sequence>DQAKEEVQATKKGFFARLFGGK</sequence>
<dbReference type="AlphaFoldDB" id="A0A930RD14"/>
<organism evidence="1 2">
    <name type="scientific">Streptococcus intermedius</name>
    <dbReference type="NCBI Taxonomy" id="1338"/>
    <lineage>
        <taxon>Bacteria</taxon>
        <taxon>Bacillati</taxon>
        <taxon>Bacillota</taxon>
        <taxon>Bacilli</taxon>
        <taxon>Lactobacillales</taxon>
        <taxon>Streptococcaceae</taxon>
        <taxon>Streptococcus</taxon>
        <taxon>Streptococcus anginosus group</taxon>
    </lineage>
</organism>
<protein>
    <submittedName>
        <fullName evidence="1">DUF536 domain-containing protein</fullName>
    </submittedName>
</protein>
<feature type="non-terminal residue" evidence="1">
    <location>
        <position position="1"/>
    </location>
</feature>
<proteinExistence type="predicted"/>
<evidence type="ECO:0000313" key="2">
    <source>
        <dbReference type="Proteomes" id="UP000721045"/>
    </source>
</evidence>